<gene>
    <name evidence="9" type="ORF">P280DRAFT_517826</name>
</gene>
<keyword evidence="10" id="KW-1185">Reference proteome</keyword>
<dbReference type="PROSITE" id="PS00587">
    <property type="entry name" value="GLYCOSYL_HYDROL_F17"/>
    <property type="match status" value="1"/>
</dbReference>
<comment type="similarity">
    <text evidence="2">Belongs to the glycosyl hydrolase 17 family.</text>
</comment>
<dbReference type="GO" id="GO:0009986">
    <property type="term" value="C:cell surface"/>
    <property type="evidence" value="ECO:0007669"/>
    <property type="project" value="TreeGrafter"/>
</dbReference>
<dbReference type="PANTHER" id="PTHR16631:SF14">
    <property type="entry name" value="FAMILY 17 GLUCOSIDASE SCW10-RELATED"/>
    <property type="match status" value="1"/>
</dbReference>
<protein>
    <submittedName>
        <fullName evidence="9">Glycoside hydrolase</fullName>
    </submittedName>
</protein>
<feature type="signal peptide" evidence="8">
    <location>
        <begin position="1"/>
        <end position="21"/>
    </location>
</feature>
<evidence type="ECO:0000256" key="3">
    <source>
        <dbReference type="ARBA" id="ARBA00022512"/>
    </source>
</evidence>
<dbReference type="InterPro" id="IPR017853">
    <property type="entry name" value="GH"/>
</dbReference>
<evidence type="ECO:0000256" key="6">
    <source>
        <dbReference type="ARBA" id="ARBA00022801"/>
    </source>
</evidence>
<dbReference type="GO" id="GO:0042973">
    <property type="term" value="F:glucan endo-1,3-beta-D-glucosidase activity"/>
    <property type="evidence" value="ECO:0007669"/>
    <property type="project" value="TreeGrafter"/>
</dbReference>
<keyword evidence="3" id="KW-0134">Cell wall</keyword>
<dbReference type="InterPro" id="IPR000490">
    <property type="entry name" value="Glyco_hydro_17"/>
</dbReference>
<keyword evidence="6 9" id="KW-0378">Hydrolase</keyword>
<feature type="compositionally biased region" description="Low complexity" evidence="7">
    <location>
        <begin position="74"/>
        <end position="90"/>
    </location>
</feature>
<feature type="region of interest" description="Disordered" evidence="7">
    <location>
        <begin position="74"/>
        <end position="148"/>
    </location>
</feature>
<dbReference type="SUPFAM" id="SSF51445">
    <property type="entry name" value="(Trans)glycosidases"/>
    <property type="match status" value="1"/>
</dbReference>
<evidence type="ECO:0000313" key="10">
    <source>
        <dbReference type="Proteomes" id="UP000799753"/>
    </source>
</evidence>
<dbReference type="GO" id="GO:0071555">
    <property type="term" value="P:cell wall organization"/>
    <property type="evidence" value="ECO:0007669"/>
    <property type="project" value="TreeGrafter"/>
</dbReference>
<keyword evidence="4" id="KW-0964">Secreted</keyword>
<comment type="subcellular location">
    <subcellularLocation>
        <location evidence="1">Secreted</location>
        <location evidence="1">Cell wall</location>
    </subcellularLocation>
</comment>
<name>A0A6A6S648_9PLEO</name>
<dbReference type="Gene3D" id="3.20.20.80">
    <property type="entry name" value="Glycosidases"/>
    <property type="match status" value="1"/>
</dbReference>
<evidence type="ECO:0000256" key="8">
    <source>
        <dbReference type="SAM" id="SignalP"/>
    </source>
</evidence>
<reference evidence="9" key="1">
    <citation type="journal article" date="2020" name="Stud. Mycol.">
        <title>101 Dothideomycetes genomes: a test case for predicting lifestyles and emergence of pathogens.</title>
        <authorList>
            <person name="Haridas S."/>
            <person name="Albert R."/>
            <person name="Binder M."/>
            <person name="Bloem J."/>
            <person name="Labutti K."/>
            <person name="Salamov A."/>
            <person name="Andreopoulos B."/>
            <person name="Baker S."/>
            <person name="Barry K."/>
            <person name="Bills G."/>
            <person name="Bluhm B."/>
            <person name="Cannon C."/>
            <person name="Castanera R."/>
            <person name="Culley D."/>
            <person name="Daum C."/>
            <person name="Ezra D."/>
            <person name="Gonzalez J."/>
            <person name="Henrissat B."/>
            <person name="Kuo A."/>
            <person name="Liang C."/>
            <person name="Lipzen A."/>
            <person name="Lutzoni F."/>
            <person name="Magnuson J."/>
            <person name="Mondo S."/>
            <person name="Nolan M."/>
            <person name="Ohm R."/>
            <person name="Pangilinan J."/>
            <person name="Park H.-J."/>
            <person name="Ramirez L."/>
            <person name="Alfaro M."/>
            <person name="Sun H."/>
            <person name="Tritt A."/>
            <person name="Yoshinaga Y."/>
            <person name="Zwiers L.-H."/>
            <person name="Turgeon B."/>
            <person name="Goodwin S."/>
            <person name="Spatafora J."/>
            <person name="Crous P."/>
            <person name="Grigoriev I."/>
        </authorList>
    </citation>
    <scope>NUCLEOTIDE SEQUENCE</scope>
    <source>
        <strain evidence="9">CBS 473.64</strain>
    </source>
</reference>
<keyword evidence="5 8" id="KW-0732">Signal</keyword>
<dbReference type="PANTHER" id="PTHR16631">
    <property type="entry name" value="GLUCAN 1,3-BETA-GLUCOSIDASE"/>
    <property type="match status" value="1"/>
</dbReference>
<dbReference type="GO" id="GO:0005576">
    <property type="term" value="C:extracellular region"/>
    <property type="evidence" value="ECO:0007669"/>
    <property type="project" value="TreeGrafter"/>
</dbReference>
<dbReference type="GO" id="GO:0005975">
    <property type="term" value="P:carbohydrate metabolic process"/>
    <property type="evidence" value="ECO:0007669"/>
    <property type="project" value="InterPro"/>
</dbReference>
<evidence type="ECO:0000313" key="9">
    <source>
        <dbReference type="EMBL" id="KAF2641634.1"/>
    </source>
</evidence>
<dbReference type="GO" id="GO:0009277">
    <property type="term" value="C:fungal-type cell wall"/>
    <property type="evidence" value="ECO:0007669"/>
    <property type="project" value="TreeGrafter"/>
</dbReference>
<evidence type="ECO:0000256" key="7">
    <source>
        <dbReference type="SAM" id="MobiDB-lite"/>
    </source>
</evidence>
<dbReference type="EMBL" id="MU006783">
    <property type="protein sequence ID" value="KAF2641634.1"/>
    <property type="molecule type" value="Genomic_DNA"/>
</dbReference>
<dbReference type="AlphaFoldDB" id="A0A6A6S648"/>
<dbReference type="OrthoDB" id="941679at2759"/>
<dbReference type="InterPro" id="IPR050732">
    <property type="entry name" value="Beta-glucan_modifiers"/>
</dbReference>
<proteinExistence type="inferred from homology"/>
<evidence type="ECO:0000256" key="5">
    <source>
        <dbReference type="ARBA" id="ARBA00022729"/>
    </source>
</evidence>
<sequence>MKLGTLASIVVGVFFVGIAAGHPLNVKRVIETEVVYVTETVADAVVYVDDKGIPYSTSTVARVTSIPTLQVSTTLAASSTPVPTSTSLASFVTPTPVPTEPGFYEPKPKPKPVPSPSTSQAPAPPVEPSFVTKTVPESSIAPEPKPSVNANGQFPLGITYDTFKGSVGNTQCKTADEMNAEFDKMKSFGIVRIYGNDCGVIPIAVQQAKKNGQKVMAGIYSPNQAVSDVVNALSDAVKQFNNGDWSIISLVSVENERVNAHVITVSSAVDTVTQARKALESVGYNGPIGPVETVPALVDNPSLCDQADMALVNIHAFFDPNTKAEDAGPFVKSEVERVKKACPNKRVIVTESGWPSQGSGHDKAVVSKDAQRAAIDSIKASFDHDLFLFNAFDSPWKSDDASTFNSERFWGIL</sequence>
<evidence type="ECO:0000256" key="4">
    <source>
        <dbReference type="ARBA" id="ARBA00022525"/>
    </source>
</evidence>
<accession>A0A6A6S648</accession>
<organism evidence="9 10">
    <name type="scientific">Massarina eburnea CBS 473.64</name>
    <dbReference type="NCBI Taxonomy" id="1395130"/>
    <lineage>
        <taxon>Eukaryota</taxon>
        <taxon>Fungi</taxon>
        <taxon>Dikarya</taxon>
        <taxon>Ascomycota</taxon>
        <taxon>Pezizomycotina</taxon>
        <taxon>Dothideomycetes</taxon>
        <taxon>Pleosporomycetidae</taxon>
        <taxon>Pleosporales</taxon>
        <taxon>Massarineae</taxon>
        <taxon>Massarinaceae</taxon>
        <taxon>Massarina</taxon>
    </lineage>
</organism>
<evidence type="ECO:0000256" key="2">
    <source>
        <dbReference type="ARBA" id="ARBA00008773"/>
    </source>
</evidence>
<evidence type="ECO:0000256" key="1">
    <source>
        <dbReference type="ARBA" id="ARBA00004191"/>
    </source>
</evidence>
<feature type="chain" id="PRO_5025541684" evidence="8">
    <location>
        <begin position="22"/>
        <end position="413"/>
    </location>
</feature>
<dbReference type="Proteomes" id="UP000799753">
    <property type="component" value="Unassembled WGS sequence"/>
</dbReference>